<evidence type="ECO:0000256" key="1">
    <source>
        <dbReference type="ARBA" id="ARBA00004123"/>
    </source>
</evidence>
<dbReference type="OrthoDB" id="614844at2759"/>
<dbReference type="AlphaFoldDB" id="A0A8J5CZJ7"/>
<dbReference type="InterPro" id="IPR012935">
    <property type="entry name" value="NuBaID_N"/>
</dbReference>
<feature type="compositionally biased region" description="Pro residues" evidence="7">
    <location>
        <begin position="340"/>
        <end position="350"/>
    </location>
</feature>
<dbReference type="GO" id="GO:0008270">
    <property type="term" value="F:zinc ion binding"/>
    <property type="evidence" value="ECO:0007669"/>
    <property type="project" value="UniProtKB-KW"/>
</dbReference>
<evidence type="ECO:0000256" key="5">
    <source>
        <dbReference type="ARBA" id="ARBA00023242"/>
    </source>
</evidence>
<evidence type="ECO:0000256" key="3">
    <source>
        <dbReference type="ARBA" id="ARBA00022771"/>
    </source>
</evidence>
<organism evidence="10 11">
    <name type="scientific">Chionoecetes opilio</name>
    <name type="common">Atlantic snow crab</name>
    <name type="synonym">Cancer opilio</name>
    <dbReference type="NCBI Taxonomy" id="41210"/>
    <lineage>
        <taxon>Eukaryota</taxon>
        <taxon>Metazoa</taxon>
        <taxon>Ecdysozoa</taxon>
        <taxon>Arthropoda</taxon>
        <taxon>Crustacea</taxon>
        <taxon>Multicrustacea</taxon>
        <taxon>Malacostraca</taxon>
        <taxon>Eumalacostraca</taxon>
        <taxon>Eucarida</taxon>
        <taxon>Decapoda</taxon>
        <taxon>Pleocyemata</taxon>
        <taxon>Brachyura</taxon>
        <taxon>Eubrachyura</taxon>
        <taxon>Majoidea</taxon>
        <taxon>Majidae</taxon>
        <taxon>Chionoecetes</taxon>
    </lineage>
</organism>
<keyword evidence="3" id="KW-0863">Zinc-finger</keyword>
<evidence type="ECO:0000313" key="11">
    <source>
        <dbReference type="Proteomes" id="UP000770661"/>
    </source>
</evidence>
<dbReference type="PANTHER" id="PTHR15835">
    <property type="entry name" value="NUCLEAR-INTERACTING PARTNER OF ALK"/>
    <property type="match status" value="1"/>
</dbReference>
<evidence type="ECO:0000256" key="6">
    <source>
        <dbReference type="ARBA" id="ARBA00044931"/>
    </source>
</evidence>
<comment type="caution">
    <text evidence="10">The sequence shown here is derived from an EMBL/GenBank/DDBJ whole genome shotgun (WGS) entry which is preliminary data.</text>
</comment>
<evidence type="ECO:0000259" key="8">
    <source>
        <dbReference type="Pfam" id="PF07967"/>
    </source>
</evidence>
<dbReference type="EMBL" id="JACEEZ010007318">
    <property type="protein sequence ID" value="KAG0724142.1"/>
    <property type="molecule type" value="Genomic_DNA"/>
</dbReference>
<dbReference type="Pfam" id="PF08600">
    <property type="entry name" value="NuBaID_C"/>
    <property type="match status" value="1"/>
</dbReference>
<evidence type="ECO:0000256" key="4">
    <source>
        <dbReference type="ARBA" id="ARBA00022833"/>
    </source>
</evidence>
<keyword evidence="4" id="KW-0862">Zinc</keyword>
<proteinExistence type="predicted"/>
<dbReference type="Proteomes" id="UP000770661">
    <property type="component" value="Unassembled WGS sequence"/>
</dbReference>
<reference evidence="10" key="1">
    <citation type="submission" date="2020-07" db="EMBL/GenBank/DDBJ databases">
        <title>The High-quality genome of the commercially important snow crab, Chionoecetes opilio.</title>
        <authorList>
            <person name="Jeong J.-H."/>
            <person name="Ryu S."/>
        </authorList>
    </citation>
    <scope>NUCLEOTIDE SEQUENCE</scope>
    <source>
        <strain evidence="10">MADBK_172401_WGS</strain>
        <tissue evidence="10">Digestive gland</tissue>
    </source>
</reference>
<gene>
    <name evidence="10" type="primary">zc3hc1</name>
    <name evidence="10" type="ORF">GWK47_041276</name>
</gene>
<keyword evidence="11" id="KW-1185">Reference proteome</keyword>
<feature type="region of interest" description="Disordered" evidence="7">
    <location>
        <begin position="237"/>
        <end position="350"/>
    </location>
</feature>
<name>A0A8J5CZJ7_CHIOP</name>
<feature type="domain" description="NuBaID C-terminal" evidence="9">
    <location>
        <begin position="202"/>
        <end position="379"/>
    </location>
</feature>
<sequence length="430" mass="47616">MADTGGCTVISKIEKISQLLGEVTPKRRDTSDNGNAVASPVAASPPTPEAFYERLASFGPGLWRVREVTPLECARYGWKLIQADVVQCVTCRQVVCCALPLPTHRYAYSQFLERLKSQVVEGHHDACWWRHNPSSPRLALPSLPATYEDLHNLVNTAHILEGLESALPRLDIPALMTQLDVDDATLGKLHSRQGVSAVQITAALLTLSGWTKGAGEYLRCKGCCRSVGLWSFVTQADGDKPADPALRPPETPSPASGRHRNRETESSGEESGVFASPEKHAEPEDTQAQWRMRLRERRVSEQSSGEESHPRRRRGSDRMRKGSTSSQTDAKEEPAIPLVETPPPAPKVKPIPKQPFHPLEEHRPWCPWLIEEEDMGGKGYARVLSSVKQVIRQAEGTTEHRDSVDGNVHGVRFVRTLLGNLGTDEYQPME</sequence>
<dbReference type="InterPro" id="IPR013909">
    <property type="entry name" value="NuBaID_C"/>
</dbReference>
<evidence type="ECO:0000259" key="9">
    <source>
        <dbReference type="Pfam" id="PF08600"/>
    </source>
</evidence>
<evidence type="ECO:0000313" key="10">
    <source>
        <dbReference type="EMBL" id="KAG0724142.1"/>
    </source>
</evidence>
<keyword evidence="5" id="KW-0539">Nucleus</keyword>
<dbReference type="GO" id="GO:0005634">
    <property type="term" value="C:nucleus"/>
    <property type="evidence" value="ECO:0007669"/>
    <property type="project" value="UniProtKB-SubCell"/>
</dbReference>
<evidence type="ECO:0000256" key="2">
    <source>
        <dbReference type="ARBA" id="ARBA00022723"/>
    </source>
</evidence>
<evidence type="ECO:0000256" key="7">
    <source>
        <dbReference type="SAM" id="MobiDB-lite"/>
    </source>
</evidence>
<dbReference type="PANTHER" id="PTHR15835:SF6">
    <property type="entry name" value="ZINC FINGER C3HC-TYPE PROTEIN 1"/>
    <property type="match status" value="1"/>
</dbReference>
<comment type="subcellular location">
    <subcellularLocation>
        <location evidence="1">Nucleus</location>
    </subcellularLocation>
</comment>
<accession>A0A8J5CZJ7</accession>
<comment type="function">
    <text evidence="6">Required for proper positioning of a substantial amount of TPR at the nuclear basket (NB) through interaction with TPR.</text>
</comment>
<dbReference type="Pfam" id="PF07967">
    <property type="entry name" value="zf-C3HC"/>
    <property type="match status" value="1"/>
</dbReference>
<keyword evidence="2" id="KW-0479">Metal-binding</keyword>
<protein>
    <submittedName>
        <fullName evidence="10">NIPA-like protein</fullName>
    </submittedName>
</protein>
<feature type="domain" description="C3HC-type" evidence="8">
    <location>
        <begin position="49"/>
        <end position="155"/>
    </location>
</feature>